<dbReference type="Pfam" id="PF02782">
    <property type="entry name" value="FGGY_C"/>
    <property type="match status" value="1"/>
</dbReference>
<dbReference type="Proteomes" id="UP001210865">
    <property type="component" value="Chromosome"/>
</dbReference>
<keyword evidence="6 8" id="KW-0067">ATP-binding</keyword>
<comment type="similarity">
    <text evidence="1 8 9">Belongs to the FGGY kinase family.</text>
</comment>
<feature type="domain" description="Carbohydrate kinase FGGY C-terminal" evidence="12">
    <location>
        <begin position="250"/>
        <end position="433"/>
    </location>
</feature>
<dbReference type="EC" id="2.7.1.17" evidence="8 10"/>
<gene>
    <name evidence="8 10 13" type="primary">xylB</name>
    <name evidence="13" type="ORF">PBT88_19080</name>
</gene>
<dbReference type="PANTHER" id="PTHR43095">
    <property type="entry name" value="SUGAR KINASE"/>
    <property type="match status" value="1"/>
</dbReference>
<dbReference type="PROSITE" id="PS00445">
    <property type="entry name" value="FGGY_KINASES_2"/>
    <property type="match status" value="1"/>
</dbReference>
<keyword evidence="7 8" id="KW-0119">Carbohydrate metabolism</keyword>
<dbReference type="NCBIfam" id="TIGR01312">
    <property type="entry name" value="XylB"/>
    <property type="match status" value="1"/>
</dbReference>
<dbReference type="InterPro" id="IPR018485">
    <property type="entry name" value="FGGY_C"/>
</dbReference>
<evidence type="ECO:0000313" key="14">
    <source>
        <dbReference type="Proteomes" id="UP001210865"/>
    </source>
</evidence>
<dbReference type="PROSITE" id="PS00933">
    <property type="entry name" value="FGGY_KINASES_1"/>
    <property type="match status" value="1"/>
</dbReference>
<dbReference type="Gene3D" id="3.30.420.40">
    <property type="match status" value="2"/>
</dbReference>
<reference evidence="13 14" key="1">
    <citation type="submission" date="2022-12" db="EMBL/GenBank/DDBJ databases">
        <title>Sphingomonas abieness sp. nov., an endophytic bacterium isolated from Abies koreana.</title>
        <authorList>
            <person name="Jiang L."/>
            <person name="Lee J."/>
        </authorList>
    </citation>
    <scope>NUCLEOTIDE SEQUENCE [LARGE SCALE GENOMIC DNA]</scope>
    <source>
        <strain evidence="14">PAMB 00755</strain>
    </source>
</reference>
<evidence type="ECO:0000259" key="11">
    <source>
        <dbReference type="Pfam" id="PF00370"/>
    </source>
</evidence>
<keyword evidence="5 8" id="KW-0418">Kinase</keyword>
<dbReference type="InterPro" id="IPR000577">
    <property type="entry name" value="Carb_kinase_FGGY"/>
</dbReference>
<feature type="site" description="Important for activity" evidence="8">
    <location>
        <position position="6"/>
    </location>
</feature>
<dbReference type="InterPro" id="IPR050406">
    <property type="entry name" value="FGGY_Carb_Kinase"/>
</dbReference>
<feature type="binding site" evidence="8">
    <location>
        <begin position="76"/>
        <end position="77"/>
    </location>
    <ligand>
        <name>substrate</name>
    </ligand>
</feature>
<dbReference type="PANTHER" id="PTHR43095:SF6">
    <property type="entry name" value="XYLULOSE KINASE"/>
    <property type="match status" value="1"/>
</dbReference>
<dbReference type="HAMAP" id="MF_02220">
    <property type="entry name" value="XylB"/>
    <property type="match status" value="1"/>
</dbReference>
<dbReference type="InterPro" id="IPR018483">
    <property type="entry name" value="Carb_kinase_FGGY_CS"/>
</dbReference>
<evidence type="ECO:0000256" key="3">
    <source>
        <dbReference type="ARBA" id="ARBA00022679"/>
    </source>
</evidence>
<evidence type="ECO:0000259" key="12">
    <source>
        <dbReference type="Pfam" id="PF02782"/>
    </source>
</evidence>
<name>A0ABY7NL05_9SPHN</name>
<evidence type="ECO:0000256" key="9">
    <source>
        <dbReference type="RuleBase" id="RU003733"/>
    </source>
</evidence>
<evidence type="ECO:0000256" key="5">
    <source>
        <dbReference type="ARBA" id="ARBA00022777"/>
    </source>
</evidence>
<keyword evidence="2 8" id="KW-0859">Xylose metabolism</keyword>
<dbReference type="InterPro" id="IPR018484">
    <property type="entry name" value="FGGY_N"/>
</dbReference>
<organism evidence="13 14">
    <name type="scientific">Sphingomonas abietis</name>
    <dbReference type="NCBI Taxonomy" id="3012344"/>
    <lineage>
        <taxon>Bacteria</taxon>
        <taxon>Pseudomonadati</taxon>
        <taxon>Pseudomonadota</taxon>
        <taxon>Alphaproteobacteria</taxon>
        <taxon>Sphingomonadales</taxon>
        <taxon>Sphingomonadaceae</taxon>
        <taxon>Sphingomonas</taxon>
    </lineage>
</organism>
<comment type="function">
    <text evidence="8">Catalyzes the phosphorylation of D-xylulose to D-xylulose 5-phosphate.</text>
</comment>
<evidence type="ECO:0000256" key="10">
    <source>
        <dbReference type="RuleBase" id="RU364073"/>
    </source>
</evidence>
<evidence type="ECO:0000256" key="4">
    <source>
        <dbReference type="ARBA" id="ARBA00022741"/>
    </source>
</evidence>
<dbReference type="InterPro" id="IPR043129">
    <property type="entry name" value="ATPase_NBD"/>
</dbReference>
<evidence type="ECO:0000256" key="8">
    <source>
        <dbReference type="HAMAP-Rule" id="MF_02220"/>
    </source>
</evidence>
<dbReference type="RefSeq" id="WP_270076873.1">
    <property type="nucleotide sequence ID" value="NZ_CP115174.1"/>
</dbReference>
<dbReference type="CDD" id="cd07808">
    <property type="entry name" value="ASKHA_NBD_FGGY_EcXK-like"/>
    <property type="match status" value="1"/>
</dbReference>
<comment type="catalytic activity">
    <reaction evidence="8 10">
        <text>D-xylulose + ATP = D-xylulose 5-phosphate + ADP + H(+)</text>
        <dbReference type="Rhea" id="RHEA:10964"/>
        <dbReference type="ChEBI" id="CHEBI:15378"/>
        <dbReference type="ChEBI" id="CHEBI:17140"/>
        <dbReference type="ChEBI" id="CHEBI:30616"/>
        <dbReference type="ChEBI" id="CHEBI:57737"/>
        <dbReference type="ChEBI" id="CHEBI:456216"/>
        <dbReference type="EC" id="2.7.1.17"/>
    </reaction>
</comment>
<keyword evidence="14" id="KW-1185">Reference proteome</keyword>
<keyword evidence="3 8" id="KW-0808">Transferase</keyword>
<dbReference type="PIRSF" id="PIRSF000538">
    <property type="entry name" value="GlpK"/>
    <property type="match status" value="1"/>
</dbReference>
<evidence type="ECO:0000256" key="7">
    <source>
        <dbReference type="ARBA" id="ARBA00023277"/>
    </source>
</evidence>
<feature type="active site" description="Proton acceptor" evidence="8">
    <location>
        <position position="232"/>
    </location>
</feature>
<accession>A0ABY7NL05</accession>
<feature type="domain" description="Carbohydrate kinase FGGY N-terminal" evidence="11">
    <location>
        <begin position="1"/>
        <end position="239"/>
    </location>
</feature>
<dbReference type="SUPFAM" id="SSF53067">
    <property type="entry name" value="Actin-like ATPase domain"/>
    <property type="match status" value="2"/>
</dbReference>
<dbReference type="EMBL" id="CP115174">
    <property type="protein sequence ID" value="WBO22225.1"/>
    <property type="molecule type" value="Genomic_DNA"/>
</dbReference>
<evidence type="ECO:0000313" key="13">
    <source>
        <dbReference type="EMBL" id="WBO22225.1"/>
    </source>
</evidence>
<dbReference type="InterPro" id="IPR006000">
    <property type="entry name" value="Xylulokinase"/>
</dbReference>
<proteinExistence type="inferred from homology"/>
<evidence type="ECO:0000256" key="2">
    <source>
        <dbReference type="ARBA" id="ARBA00022629"/>
    </source>
</evidence>
<evidence type="ECO:0000256" key="1">
    <source>
        <dbReference type="ARBA" id="ARBA00009156"/>
    </source>
</evidence>
<dbReference type="Pfam" id="PF00370">
    <property type="entry name" value="FGGY_N"/>
    <property type="match status" value="1"/>
</dbReference>
<protein>
    <recommendedName>
        <fullName evidence="8 10">Xylulose kinase</fullName>
        <shortName evidence="8 10">Xylulokinase</shortName>
        <ecNumber evidence="8 10">2.7.1.17</ecNumber>
    </recommendedName>
</protein>
<evidence type="ECO:0000256" key="6">
    <source>
        <dbReference type="ARBA" id="ARBA00022840"/>
    </source>
</evidence>
<dbReference type="GO" id="GO:0004856">
    <property type="term" value="F:D-xylulokinase activity"/>
    <property type="evidence" value="ECO:0007669"/>
    <property type="project" value="UniProtKB-EC"/>
</dbReference>
<keyword evidence="4 8" id="KW-0547">Nucleotide-binding</keyword>
<sequence>MYLGIDIGTSGVKALLLGEDGAIAGQAVAPLTVSRPHPLWSEQAPADWWRAVEQAVADLDAGLRRKVRGIGLSGQMHGAVALGADDGVLRPAILWNDGRSQPQCAELTRIEPRTPQITGNAVLAGFTAPKLLWLRENEPDLFAAIRTLLLPKDWVRLRMTGEKISDMSDASGTLWLDVAKRRWSPAMLAACGLDEAMMPALCEGSAASATLSAEVAARWGMEPVPVAGGGGDNAAGAVGLGVVDPGQTFLSLGTSGVIFTVTEGFRPDPDAAVHAFAHAVPDRWHRMSVMLSAASCLDWGVALTGLRDVPALLELSLKADERSDLLFLPYLSGERTPHANPAAQGVFFGLTGATGQAELARAVLEGVAMGLRDGLDALTDATTPIEEISMAGGGSRSDAWGRVIAAALERPLLWREGGDIGPALGAARLGRLAAGDGGIAEVCTPPAMTARVDPDPALVERMREKQGRFRALYAAVDGLWPGVA</sequence>